<protein>
    <recommendedName>
        <fullName evidence="3">F-box domain-containing protein</fullName>
    </recommendedName>
</protein>
<dbReference type="AlphaFoldDB" id="A0A6A5TH34"/>
<dbReference type="EMBL" id="ML977017">
    <property type="protein sequence ID" value="KAF1951470.1"/>
    <property type="molecule type" value="Genomic_DNA"/>
</dbReference>
<evidence type="ECO:0000313" key="2">
    <source>
        <dbReference type="Proteomes" id="UP000800035"/>
    </source>
</evidence>
<evidence type="ECO:0008006" key="3">
    <source>
        <dbReference type="Google" id="ProtNLM"/>
    </source>
</evidence>
<proteinExistence type="predicted"/>
<dbReference type="OrthoDB" id="3796187at2759"/>
<organism evidence="1 2">
    <name type="scientific">Byssothecium circinans</name>
    <dbReference type="NCBI Taxonomy" id="147558"/>
    <lineage>
        <taxon>Eukaryota</taxon>
        <taxon>Fungi</taxon>
        <taxon>Dikarya</taxon>
        <taxon>Ascomycota</taxon>
        <taxon>Pezizomycotina</taxon>
        <taxon>Dothideomycetes</taxon>
        <taxon>Pleosporomycetidae</taxon>
        <taxon>Pleosporales</taxon>
        <taxon>Massarineae</taxon>
        <taxon>Massarinaceae</taxon>
        <taxon>Byssothecium</taxon>
    </lineage>
</organism>
<accession>A0A6A5TH34</accession>
<evidence type="ECO:0000313" key="1">
    <source>
        <dbReference type="EMBL" id="KAF1951470.1"/>
    </source>
</evidence>
<keyword evidence="2" id="KW-1185">Reference proteome</keyword>
<gene>
    <name evidence="1" type="ORF">CC80DRAFT_207709</name>
</gene>
<name>A0A6A5TH34_9PLEO</name>
<sequence>MSIVQQSQSHSCAGTYKPALLRLPDEIMLEIAGKLPVHTSNGYQSLVDLSTTNRHLRSIALEKLVERPVVCVNKVLSLVRLYLHYPALQSRLKALEFRSTNRAPILAPNDAVFVEACKTLIASSPTDPSDREEWIQDLRDGASIAQAALLFQFLPTLSNLLVGAHAFELFHFLKESPSRQYLSKTFARHAEGLTFLALDHPWAREPQPDVQIRAFASLRHLLVPGSAIRAASHAIETALPSSLEILTIDRVPASTRWYDRSEDTVRDFVDRILQAQRGVQPKLPKLTKIGIETDLYLCRYKGQHRDVLGRLAAEAEQVGVQLVVDELQGRDMDMRARGELPRGRGHVAAGWIED</sequence>
<dbReference type="Proteomes" id="UP000800035">
    <property type="component" value="Unassembled WGS sequence"/>
</dbReference>
<reference evidence="1" key="1">
    <citation type="journal article" date="2020" name="Stud. Mycol.">
        <title>101 Dothideomycetes genomes: a test case for predicting lifestyles and emergence of pathogens.</title>
        <authorList>
            <person name="Haridas S."/>
            <person name="Albert R."/>
            <person name="Binder M."/>
            <person name="Bloem J."/>
            <person name="Labutti K."/>
            <person name="Salamov A."/>
            <person name="Andreopoulos B."/>
            <person name="Baker S."/>
            <person name="Barry K."/>
            <person name="Bills G."/>
            <person name="Bluhm B."/>
            <person name="Cannon C."/>
            <person name="Castanera R."/>
            <person name="Culley D."/>
            <person name="Daum C."/>
            <person name="Ezra D."/>
            <person name="Gonzalez J."/>
            <person name="Henrissat B."/>
            <person name="Kuo A."/>
            <person name="Liang C."/>
            <person name="Lipzen A."/>
            <person name="Lutzoni F."/>
            <person name="Magnuson J."/>
            <person name="Mondo S."/>
            <person name="Nolan M."/>
            <person name="Ohm R."/>
            <person name="Pangilinan J."/>
            <person name="Park H.-J."/>
            <person name="Ramirez L."/>
            <person name="Alfaro M."/>
            <person name="Sun H."/>
            <person name="Tritt A."/>
            <person name="Yoshinaga Y."/>
            <person name="Zwiers L.-H."/>
            <person name="Turgeon B."/>
            <person name="Goodwin S."/>
            <person name="Spatafora J."/>
            <person name="Crous P."/>
            <person name="Grigoriev I."/>
        </authorList>
    </citation>
    <scope>NUCLEOTIDE SEQUENCE</scope>
    <source>
        <strain evidence="1">CBS 675.92</strain>
    </source>
</reference>